<feature type="signal peptide" evidence="3">
    <location>
        <begin position="1"/>
        <end position="18"/>
    </location>
</feature>
<sequence>MKKNVLLALALLTACTRAAVPGGSSSASRKPVAFTAADLSTLAGYMAGNYSSAAQAAADKDYRDIRLHIARLTGPRFGEGVYFYVEQAIASAQDAPYRQRIYHLTRHDDGRFESAVFTLRGPSRFVGAWQNPAAHPALAALTPDSLVLKTGCSVWLAKFSDGTFVGATEGQKCPSELRGAAYATSEVTISATQLRSWDRGYDAAGKQVWGAEKGGYVFDKAK</sequence>
<reference evidence="5" key="1">
    <citation type="journal article" date="2019" name="Int. J. Syst. Evol. Microbiol.">
        <title>The Global Catalogue of Microorganisms (GCM) 10K type strain sequencing project: providing services to taxonomists for standard genome sequencing and annotation.</title>
        <authorList>
            <consortium name="The Broad Institute Genomics Platform"/>
            <consortium name="The Broad Institute Genome Sequencing Center for Infectious Disease"/>
            <person name="Wu L."/>
            <person name="Ma J."/>
        </authorList>
    </citation>
    <scope>NUCLEOTIDE SEQUENCE [LARGE SCALE GENOMIC DNA]</scope>
    <source>
        <strain evidence="5">JCM 17923</strain>
    </source>
</reference>
<proteinExistence type="inferred from homology"/>
<name>A0ABP8ICY3_9BACT</name>
<gene>
    <name evidence="4" type="ORF">GCM10023185_19700</name>
</gene>
<dbReference type="RefSeq" id="WP_345235862.1">
    <property type="nucleotide sequence ID" value="NZ_BAABGZ010000019.1"/>
</dbReference>
<dbReference type="InterPro" id="IPR010404">
    <property type="entry name" value="CpcT/CpeT"/>
</dbReference>
<comment type="caution">
    <text evidence="4">The sequence shown here is derived from an EMBL/GenBank/DDBJ whole genome shotgun (WGS) entry which is preliminary data.</text>
</comment>
<dbReference type="Pfam" id="PF06206">
    <property type="entry name" value="CpeT"/>
    <property type="match status" value="1"/>
</dbReference>
<keyword evidence="2 4" id="KW-0456">Lyase</keyword>
<dbReference type="CDD" id="cd16338">
    <property type="entry name" value="CpcT"/>
    <property type="match status" value="1"/>
</dbReference>
<dbReference type="InterPro" id="IPR038672">
    <property type="entry name" value="CpcT/CpeT_sf"/>
</dbReference>
<dbReference type="PANTHER" id="PTHR35137">
    <property type="entry name" value="CHROMOPHORE LYASE CRL, CHLOROPLASTIC"/>
    <property type="match status" value="1"/>
</dbReference>
<evidence type="ECO:0000256" key="3">
    <source>
        <dbReference type="SAM" id="SignalP"/>
    </source>
</evidence>
<dbReference type="HAMAP" id="MF_01460">
    <property type="entry name" value="Chrphore_lyase_CpxT"/>
    <property type="match status" value="1"/>
</dbReference>
<evidence type="ECO:0000313" key="5">
    <source>
        <dbReference type="Proteomes" id="UP001501153"/>
    </source>
</evidence>
<accession>A0ABP8ICY3</accession>
<feature type="chain" id="PRO_5046650974" evidence="3">
    <location>
        <begin position="19"/>
        <end position="222"/>
    </location>
</feature>
<dbReference type="Proteomes" id="UP001501153">
    <property type="component" value="Unassembled WGS sequence"/>
</dbReference>
<dbReference type="PANTHER" id="PTHR35137:SF1">
    <property type="entry name" value="CHROMOPHORE LYASE CRL, CHLOROPLASTIC"/>
    <property type="match status" value="1"/>
</dbReference>
<comment type="similarity">
    <text evidence="1">Belongs to the CpcT/CpeT biliprotein lyase family.</text>
</comment>
<dbReference type="Gene3D" id="2.40.128.590">
    <property type="entry name" value="CpcT/CpeT domain"/>
    <property type="match status" value="1"/>
</dbReference>
<organism evidence="4 5">
    <name type="scientific">Hymenobacter saemangeumensis</name>
    <dbReference type="NCBI Taxonomy" id="1084522"/>
    <lineage>
        <taxon>Bacteria</taxon>
        <taxon>Pseudomonadati</taxon>
        <taxon>Bacteroidota</taxon>
        <taxon>Cytophagia</taxon>
        <taxon>Cytophagales</taxon>
        <taxon>Hymenobacteraceae</taxon>
        <taxon>Hymenobacter</taxon>
    </lineage>
</organism>
<protein>
    <submittedName>
        <fullName evidence="4">Chromophore lyase CpcT/CpeT</fullName>
    </submittedName>
</protein>
<evidence type="ECO:0000313" key="4">
    <source>
        <dbReference type="EMBL" id="GAA4356158.1"/>
    </source>
</evidence>
<dbReference type="EMBL" id="BAABGZ010000019">
    <property type="protein sequence ID" value="GAA4356158.1"/>
    <property type="molecule type" value="Genomic_DNA"/>
</dbReference>
<dbReference type="PROSITE" id="PS51257">
    <property type="entry name" value="PROKAR_LIPOPROTEIN"/>
    <property type="match status" value="1"/>
</dbReference>
<keyword evidence="3" id="KW-0732">Signal</keyword>
<evidence type="ECO:0000256" key="1">
    <source>
        <dbReference type="ARBA" id="ARBA00008206"/>
    </source>
</evidence>
<evidence type="ECO:0000256" key="2">
    <source>
        <dbReference type="ARBA" id="ARBA00023239"/>
    </source>
</evidence>
<dbReference type="GO" id="GO:0016829">
    <property type="term" value="F:lyase activity"/>
    <property type="evidence" value="ECO:0007669"/>
    <property type="project" value="UniProtKB-KW"/>
</dbReference>
<keyword evidence="5" id="KW-1185">Reference proteome</keyword>